<keyword evidence="1" id="KW-1133">Transmembrane helix</keyword>
<keyword evidence="1" id="KW-0472">Membrane</keyword>
<feature type="transmembrane region" description="Helical" evidence="1">
    <location>
        <begin position="6"/>
        <end position="25"/>
    </location>
</feature>
<sequence length="74" mass="8999">MHISFVIKVFLFAVFYKIFYKITFYSESINFRLILFRFNFFSFSRLNICYSLFVFGVIVSLNTDFAYIYAPLQR</sequence>
<keyword evidence="1" id="KW-0812">Transmembrane</keyword>
<evidence type="ECO:0000313" key="3">
    <source>
        <dbReference type="Proteomes" id="UP001430953"/>
    </source>
</evidence>
<feature type="transmembrane region" description="Helical" evidence="1">
    <location>
        <begin position="46"/>
        <end position="70"/>
    </location>
</feature>
<proteinExistence type="predicted"/>
<comment type="caution">
    <text evidence="2">The sequence shown here is derived from an EMBL/GenBank/DDBJ whole genome shotgun (WGS) entry which is preliminary data.</text>
</comment>
<evidence type="ECO:0000313" key="2">
    <source>
        <dbReference type="EMBL" id="KAL0128346.1"/>
    </source>
</evidence>
<organism evidence="2 3">
    <name type="scientific">Cardiocondyla obscurior</name>
    <dbReference type="NCBI Taxonomy" id="286306"/>
    <lineage>
        <taxon>Eukaryota</taxon>
        <taxon>Metazoa</taxon>
        <taxon>Ecdysozoa</taxon>
        <taxon>Arthropoda</taxon>
        <taxon>Hexapoda</taxon>
        <taxon>Insecta</taxon>
        <taxon>Pterygota</taxon>
        <taxon>Neoptera</taxon>
        <taxon>Endopterygota</taxon>
        <taxon>Hymenoptera</taxon>
        <taxon>Apocrita</taxon>
        <taxon>Aculeata</taxon>
        <taxon>Formicoidea</taxon>
        <taxon>Formicidae</taxon>
        <taxon>Myrmicinae</taxon>
        <taxon>Cardiocondyla</taxon>
    </lineage>
</organism>
<name>A0AAW2GJG4_9HYME</name>
<dbReference type="AlphaFoldDB" id="A0AAW2GJG4"/>
<evidence type="ECO:0000256" key="1">
    <source>
        <dbReference type="SAM" id="Phobius"/>
    </source>
</evidence>
<gene>
    <name evidence="2" type="ORF">PUN28_003556</name>
</gene>
<keyword evidence="3" id="KW-1185">Reference proteome</keyword>
<reference evidence="2 3" key="1">
    <citation type="submission" date="2023-03" db="EMBL/GenBank/DDBJ databases">
        <title>High recombination rates correlate with genetic variation in Cardiocondyla obscurior ants.</title>
        <authorList>
            <person name="Errbii M."/>
        </authorList>
    </citation>
    <scope>NUCLEOTIDE SEQUENCE [LARGE SCALE GENOMIC DNA]</scope>
    <source>
        <strain evidence="2">Alpha-2009</strain>
        <tissue evidence="2">Whole body</tissue>
    </source>
</reference>
<dbReference type="EMBL" id="JADYXP020000003">
    <property type="protein sequence ID" value="KAL0128346.1"/>
    <property type="molecule type" value="Genomic_DNA"/>
</dbReference>
<accession>A0AAW2GJG4</accession>
<protein>
    <submittedName>
        <fullName evidence="2">Uncharacterized protein</fullName>
    </submittedName>
</protein>
<dbReference type="Proteomes" id="UP001430953">
    <property type="component" value="Unassembled WGS sequence"/>
</dbReference>